<organism evidence="2 3">
    <name type="scientific">Ephemerocybe angulata</name>
    <dbReference type="NCBI Taxonomy" id="980116"/>
    <lineage>
        <taxon>Eukaryota</taxon>
        <taxon>Fungi</taxon>
        <taxon>Dikarya</taxon>
        <taxon>Basidiomycota</taxon>
        <taxon>Agaricomycotina</taxon>
        <taxon>Agaricomycetes</taxon>
        <taxon>Agaricomycetidae</taxon>
        <taxon>Agaricales</taxon>
        <taxon>Agaricineae</taxon>
        <taxon>Psathyrellaceae</taxon>
        <taxon>Ephemerocybe</taxon>
    </lineage>
</organism>
<evidence type="ECO:0000313" key="2">
    <source>
        <dbReference type="EMBL" id="KAF6752302.1"/>
    </source>
</evidence>
<sequence length="355" mass="39689">MWRALVIPFRSRWKGRKGAERLEPITPRMVPPQLSSEPTSYTAPMHPPLEPITPRMVPPQLSSEPTSYTAPMHPPLEPTLYLAPTQHPPEHASFSALSQPLPEHDLCLVPTHPFQEPGSPPTQSASEPTLFGPHLAPQFFGGSSNNSFGSVAITTVQGNMIIHQNDYDELRRAIATEIRRSIAAIVRHSNENALVLTDALGETLTIPWSFVPTYKGLRRLLVTHFKDKLGEKRVAEGRYCIGRAEGPDDGLVVEAQHWDSIRDQHEQLVMSMLIEQELDVELDRMCPKCGRTELGTYVDQGWRVCRRCGTRFMLPGLPKVADETSARVEDPGEVLQFRHVQKQAVMTVCTVSLDC</sequence>
<accession>A0A8H6HTW7</accession>
<dbReference type="OrthoDB" id="3045089at2759"/>
<dbReference type="AlphaFoldDB" id="A0A8H6HTW7"/>
<reference evidence="2 3" key="1">
    <citation type="submission" date="2020-07" db="EMBL/GenBank/DDBJ databases">
        <title>Comparative genomics of pyrophilous fungi reveals a link between fire events and developmental genes.</title>
        <authorList>
            <consortium name="DOE Joint Genome Institute"/>
            <person name="Steindorff A.S."/>
            <person name="Carver A."/>
            <person name="Calhoun S."/>
            <person name="Stillman K."/>
            <person name="Liu H."/>
            <person name="Lipzen A."/>
            <person name="Pangilinan J."/>
            <person name="Labutti K."/>
            <person name="Bruns T.D."/>
            <person name="Grigoriev I.V."/>
        </authorList>
    </citation>
    <scope>NUCLEOTIDE SEQUENCE [LARGE SCALE GENOMIC DNA]</scope>
    <source>
        <strain evidence="2 3">CBS 144469</strain>
    </source>
</reference>
<gene>
    <name evidence="2" type="ORF">DFP72DRAFT_459644</name>
</gene>
<comment type="caution">
    <text evidence="2">The sequence shown here is derived from an EMBL/GenBank/DDBJ whole genome shotgun (WGS) entry which is preliminary data.</text>
</comment>
<dbReference type="InterPro" id="IPR054464">
    <property type="entry name" value="ULD_fung"/>
</dbReference>
<protein>
    <recommendedName>
        <fullName evidence="1">Ubiquitin-like domain-containing protein</fullName>
    </recommendedName>
</protein>
<proteinExistence type="predicted"/>
<evidence type="ECO:0000259" key="1">
    <source>
        <dbReference type="Pfam" id="PF22893"/>
    </source>
</evidence>
<dbReference type="EMBL" id="JACGCI010000045">
    <property type="protein sequence ID" value="KAF6752302.1"/>
    <property type="molecule type" value="Genomic_DNA"/>
</dbReference>
<dbReference type="Proteomes" id="UP000521943">
    <property type="component" value="Unassembled WGS sequence"/>
</dbReference>
<keyword evidence="3" id="KW-1185">Reference proteome</keyword>
<feature type="domain" description="Ubiquitin-like" evidence="1">
    <location>
        <begin position="191"/>
        <end position="275"/>
    </location>
</feature>
<name>A0A8H6HTW7_9AGAR</name>
<evidence type="ECO:0000313" key="3">
    <source>
        <dbReference type="Proteomes" id="UP000521943"/>
    </source>
</evidence>
<dbReference type="Pfam" id="PF22893">
    <property type="entry name" value="ULD_2"/>
    <property type="match status" value="1"/>
</dbReference>